<feature type="compositionally biased region" description="Basic and acidic residues" evidence="1">
    <location>
        <begin position="120"/>
        <end position="137"/>
    </location>
</feature>
<organism evidence="3">
    <name type="scientific">marine sediment metagenome</name>
    <dbReference type="NCBI Taxonomy" id="412755"/>
    <lineage>
        <taxon>unclassified sequences</taxon>
        <taxon>metagenomes</taxon>
        <taxon>ecological metagenomes</taxon>
    </lineage>
</organism>
<feature type="region of interest" description="Disordered" evidence="1">
    <location>
        <begin position="120"/>
        <end position="163"/>
    </location>
</feature>
<evidence type="ECO:0000259" key="2">
    <source>
        <dbReference type="Pfam" id="PF09524"/>
    </source>
</evidence>
<gene>
    <name evidence="3" type="ORF">LCGC14_0678450</name>
</gene>
<comment type="caution">
    <text evidence="3">The sequence shown here is derived from an EMBL/GenBank/DDBJ whole genome shotgun (WGS) entry which is preliminary data.</text>
</comment>
<feature type="region of interest" description="Disordered" evidence="1">
    <location>
        <begin position="250"/>
        <end position="276"/>
    </location>
</feature>
<protein>
    <recommendedName>
        <fullName evidence="2">Phage conserved hypothetical protein C-terminal domain-containing protein</fullName>
    </recommendedName>
</protein>
<evidence type="ECO:0000256" key="1">
    <source>
        <dbReference type="SAM" id="MobiDB-lite"/>
    </source>
</evidence>
<dbReference type="Pfam" id="PF09524">
    <property type="entry name" value="Phg_2220_C"/>
    <property type="match status" value="1"/>
</dbReference>
<dbReference type="EMBL" id="LAZR01001360">
    <property type="protein sequence ID" value="KKN45898.1"/>
    <property type="molecule type" value="Genomic_DNA"/>
</dbReference>
<sequence length="276" mass="31106">MGAGQSSGFVIWHRTVFASWLWRLPPAQFKVAFALVAFANWTPEQWHDGRSPVEIPRGEFVTSQANLAKECGVSVKVVRVSLGKLVRANMIEVDAGRASMFTRIRLVNYGAYQDLPRVKGEQRASEGRVKGEQRASEGRQVNKGTREQGNKGTNNNPQNPPKGDVEIVVEYLNAQLGRTGAACFRARGKTRELIEARMADGALVRDLRMVCWHRVREWKDDEQMAKFLRPSTLFRRSKFEEYLPQAAAAVAEQKPETTDPHKVSREDYKPLLGGLR</sequence>
<proteinExistence type="predicted"/>
<reference evidence="3" key="1">
    <citation type="journal article" date="2015" name="Nature">
        <title>Complex archaea that bridge the gap between prokaryotes and eukaryotes.</title>
        <authorList>
            <person name="Spang A."/>
            <person name="Saw J.H."/>
            <person name="Jorgensen S.L."/>
            <person name="Zaremba-Niedzwiedzka K."/>
            <person name="Martijn J."/>
            <person name="Lind A.E."/>
            <person name="van Eijk R."/>
            <person name="Schleper C."/>
            <person name="Guy L."/>
            <person name="Ettema T.J."/>
        </authorList>
    </citation>
    <scope>NUCLEOTIDE SEQUENCE</scope>
</reference>
<feature type="compositionally biased region" description="Basic and acidic residues" evidence="1">
    <location>
        <begin position="253"/>
        <end position="269"/>
    </location>
</feature>
<feature type="domain" description="Phage conserved hypothetical protein C-terminal" evidence="2">
    <location>
        <begin position="168"/>
        <end position="243"/>
    </location>
</feature>
<accession>A0A0F9TWX1</accession>
<dbReference type="AlphaFoldDB" id="A0A0F9TWX1"/>
<name>A0A0F9TWX1_9ZZZZ</name>
<evidence type="ECO:0000313" key="3">
    <source>
        <dbReference type="EMBL" id="KKN45898.1"/>
    </source>
</evidence>
<dbReference type="InterPro" id="IPR011741">
    <property type="entry name" value="Phg_2220_C"/>
</dbReference>